<dbReference type="OrthoDB" id="4364812at2759"/>
<evidence type="ECO:0000313" key="1">
    <source>
        <dbReference type="EMBL" id="KAF5554090.1"/>
    </source>
</evidence>
<gene>
    <name evidence="1" type="ORF">FPHYL_8520</name>
</gene>
<dbReference type="EMBL" id="JAAOAQ010000328">
    <property type="protein sequence ID" value="KAF5554090.1"/>
    <property type="molecule type" value="Genomic_DNA"/>
</dbReference>
<sequence length="266" mass="30600">MSQCKGNIGPTFETLPIEQFLLRHQLIQAFLSKDDISALVSSTLDLISNDMRELISTVIFPWRLQKLRAIAKKHLPGNDLYGKLIVLRTYYGEASDERFRRWVYDAAAAFAEDNPLGDLFGDVDDHWWRILDDASLFATELCRTFNDGDVAEVKEEVTAVVTSREAEEDDYEDAIAHVAISGCWLLVFDRESFEDEEVLLVFRDKRGNVVRQSSVKPEDLEYIPHYIMRGSITESGLWRDAEVGEKYKTKRKIMREILPRVMAEAE</sequence>
<organism evidence="1 2">
    <name type="scientific">Fusarium phyllophilum</name>
    <dbReference type="NCBI Taxonomy" id="47803"/>
    <lineage>
        <taxon>Eukaryota</taxon>
        <taxon>Fungi</taxon>
        <taxon>Dikarya</taxon>
        <taxon>Ascomycota</taxon>
        <taxon>Pezizomycotina</taxon>
        <taxon>Sordariomycetes</taxon>
        <taxon>Hypocreomycetidae</taxon>
        <taxon>Hypocreales</taxon>
        <taxon>Nectriaceae</taxon>
        <taxon>Fusarium</taxon>
        <taxon>Fusarium fujikuroi species complex</taxon>
    </lineage>
</organism>
<protein>
    <submittedName>
        <fullName evidence="1">Uncharacterized protein</fullName>
    </submittedName>
</protein>
<evidence type="ECO:0000313" key="2">
    <source>
        <dbReference type="Proteomes" id="UP000582016"/>
    </source>
</evidence>
<name>A0A8H5JHH7_9HYPO</name>
<dbReference type="AlphaFoldDB" id="A0A8H5JHH7"/>
<keyword evidence="2" id="KW-1185">Reference proteome</keyword>
<reference evidence="1 2" key="1">
    <citation type="submission" date="2020-05" db="EMBL/GenBank/DDBJ databases">
        <title>Identification and distribution of gene clusters putatively required for synthesis of sphingolipid metabolism inhibitors in phylogenetically diverse species of the filamentous fungus Fusarium.</title>
        <authorList>
            <person name="Kim H.-S."/>
            <person name="Busman M."/>
            <person name="Brown D.W."/>
            <person name="Divon H."/>
            <person name="Uhlig S."/>
            <person name="Proctor R.H."/>
        </authorList>
    </citation>
    <scope>NUCLEOTIDE SEQUENCE [LARGE SCALE GENOMIC DNA]</scope>
    <source>
        <strain evidence="1 2">NRRL 13617</strain>
    </source>
</reference>
<accession>A0A8H5JHH7</accession>
<proteinExistence type="predicted"/>
<comment type="caution">
    <text evidence="1">The sequence shown here is derived from an EMBL/GenBank/DDBJ whole genome shotgun (WGS) entry which is preliminary data.</text>
</comment>
<dbReference type="Proteomes" id="UP000582016">
    <property type="component" value="Unassembled WGS sequence"/>
</dbReference>